<keyword evidence="2" id="KW-0808">Transferase</keyword>
<reference evidence="5" key="1">
    <citation type="journal article" date="2013" name="Science">
        <title>The Amborella genome and the evolution of flowering plants.</title>
        <authorList>
            <consortium name="Amborella Genome Project"/>
        </authorList>
    </citation>
    <scope>NUCLEOTIDE SEQUENCE [LARGE SCALE GENOMIC DNA]</scope>
</reference>
<dbReference type="Proteomes" id="UP000017836">
    <property type="component" value="Unassembled WGS sequence"/>
</dbReference>
<evidence type="ECO:0000313" key="4">
    <source>
        <dbReference type="EMBL" id="ERN01338.1"/>
    </source>
</evidence>
<dbReference type="Gramene" id="ERN01338">
    <property type="protein sequence ID" value="ERN01338"/>
    <property type="gene ID" value="AMTR_s00002p00257440"/>
</dbReference>
<dbReference type="STRING" id="13333.W1P079"/>
<evidence type="ECO:0000256" key="1">
    <source>
        <dbReference type="ARBA" id="ARBA00009861"/>
    </source>
</evidence>
<sequence length="444" mass="49606">MEVREESSRLIKPLYESEPPSLTESVPLSAFDMVTYNASEAVIFAFESMEAVGNHVVVEALEKVLAEFRVWAGRFGRDSEGRRAILLNDAGVHLVEVTVGFTLHQAFPTAPTPALLHLHPSADGTEELLQVQLTRFSCGGLAVGLTCHHFVADGTSAMAFFTSWSRVARGLPLLQHPLHDRTIFMPRESPRCPFEHLGVEYMRLRSTSHKTNSVDIRPLPPPRDSIVQGLVVHRTHFSCEFLAMLKAKASICNPDKPYSTFTCLIAHVWRVVTKARGIEGPVTTSVRISVDGRARLKPAVPREYFGNVILWAFPQAQAGELLKEPLHFAAKLVYDAVKSLDNEYFRSFIDFTKMNEGGEGLVPSAEMEQLVLCPNLEVDCWLNLPFYEFDFGRGPPSIFMPSWLPYEGFILVLPSRGRDGGVDVLVPLLENNMTIFKEICFSMD</sequence>
<dbReference type="Gene3D" id="3.30.559.10">
    <property type="entry name" value="Chloramphenicol acetyltransferase-like domain"/>
    <property type="match status" value="2"/>
</dbReference>
<keyword evidence="3" id="KW-0012">Acyltransferase</keyword>
<evidence type="ECO:0000256" key="3">
    <source>
        <dbReference type="ARBA" id="ARBA00023315"/>
    </source>
</evidence>
<proteinExistence type="inferred from homology"/>
<evidence type="ECO:0000313" key="5">
    <source>
        <dbReference type="Proteomes" id="UP000017836"/>
    </source>
</evidence>
<organism evidence="4 5">
    <name type="scientific">Amborella trichopoda</name>
    <dbReference type="NCBI Taxonomy" id="13333"/>
    <lineage>
        <taxon>Eukaryota</taxon>
        <taxon>Viridiplantae</taxon>
        <taxon>Streptophyta</taxon>
        <taxon>Embryophyta</taxon>
        <taxon>Tracheophyta</taxon>
        <taxon>Spermatophyta</taxon>
        <taxon>Magnoliopsida</taxon>
        <taxon>Amborellales</taxon>
        <taxon>Amborellaceae</taxon>
        <taxon>Amborella</taxon>
    </lineage>
</organism>
<accession>W1P079</accession>
<protein>
    <submittedName>
        <fullName evidence="4">Uncharacterized protein</fullName>
    </submittedName>
</protein>
<name>W1P079_AMBTC</name>
<dbReference type="KEGG" id="atr:18429420"/>
<gene>
    <name evidence="4" type="ORF">AMTR_s00002p00257440</name>
</gene>
<dbReference type="SUPFAM" id="SSF52777">
    <property type="entry name" value="CoA-dependent acyltransferases"/>
    <property type="match status" value="1"/>
</dbReference>
<comment type="similarity">
    <text evidence="1">Belongs to the plant acyltransferase family.</text>
</comment>
<dbReference type="OMA" id="FAFESME"/>
<dbReference type="PANTHER" id="PTHR31642:SF13">
    <property type="entry name" value="AGMATINE HYDROXYCINNAMOYLTRANSFERASE 1"/>
    <property type="match status" value="1"/>
</dbReference>
<dbReference type="OrthoDB" id="671439at2759"/>
<dbReference type="GO" id="GO:0016747">
    <property type="term" value="F:acyltransferase activity, transferring groups other than amino-acyl groups"/>
    <property type="evidence" value="ECO:0000318"/>
    <property type="project" value="GO_Central"/>
</dbReference>
<dbReference type="Pfam" id="PF02458">
    <property type="entry name" value="Transferase"/>
    <property type="match status" value="1"/>
</dbReference>
<dbReference type="PANTHER" id="PTHR31642">
    <property type="entry name" value="TRICHOTHECENE 3-O-ACETYLTRANSFERASE"/>
    <property type="match status" value="1"/>
</dbReference>
<dbReference type="HOGENOM" id="CLU_014546_6_2_1"/>
<dbReference type="AlphaFoldDB" id="W1P079"/>
<evidence type="ECO:0000256" key="2">
    <source>
        <dbReference type="ARBA" id="ARBA00022679"/>
    </source>
</evidence>
<dbReference type="InterPro" id="IPR023213">
    <property type="entry name" value="CAT-like_dom_sf"/>
</dbReference>
<keyword evidence="5" id="KW-1185">Reference proteome</keyword>
<dbReference type="EMBL" id="KI394767">
    <property type="protein sequence ID" value="ERN01338.1"/>
    <property type="molecule type" value="Genomic_DNA"/>
</dbReference>
<dbReference type="FunFam" id="3.30.559.10:FF:000008">
    <property type="entry name" value="Tryptamine hydroxycinnamoyl transferase"/>
    <property type="match status" value="1"/>
</dbReference>
<dbReference type="InterPro" id="IPR050317">
    <property type="entry name" value="Plant_Fungal_Acyltransferase"/>
</dbReference>
<dbReference type="eggNOG" id="ENOG502QTU2">
    <property type="taxonomic scope" value="Eukaryota"/>
</dbReference>